<dbReference type="GO" id="GO:0030288">
    <property type="term" value="C:outer membrane-bounded periplasmic space"/>
    <property type="evidence" value="ECO:0007669"/>
    <property type="project" value="TreeGrafter"/>
</dbReference>
<dbReference type="PANTHER" id="PTHR30532">
    <property type="entry name" value="IRON III DICITRATE-BINDING PERIPLASMIC PROTEIN"/>
    <property type="match status" value="1"/>
</dbReference>
<dbReference type="InterPro" id="IPR051313">
    <property type="entry name" value="Bact_iron-sidero_bind"/>
</dbReference>
<dbReference type="Pfam" id="PF01497">
    <property type="entry name" value="Peripla_BP_2"/>
    <property type="match status" value="1"/>
</dbReference>
<dbReference type="CDD" id="cd01146">
    <property type="entry name" value="FhuD"/>
    <property type="match status" value="1"/>
</dbReference>
<proteinExistence type="inferred from homology"/>
<dbReference type="PROSITE" id="PS50983">
    <property type="entry name" value="FE_B12_PBP"/>
    <property type="match status" value="1"/>
</dbReference>
<comment type="subcellular location">
    <subcellularLocation>
        <location evidence="1">Cell envelope</location>
    </subcellularLocation>
</comment>
<dbReference type="InterPro" id="IPR002491">
    <property type="entry name" value="ABC_transptr_periplasmic_BD"/>
</dbReference>
<dbReference type="PRINTS" id="PR01715">
    <property type="entry name" value="FERRIBNDNGPP"/>
</dbReference>
<organism evidence="8 9">
    <name type="scientific">Paludibacterium purpuratum</name>
    <dbReference type="NCBI Taxonomy" id="1144873"/>
    <lineage>
        <taxon>Bacteria</taxon>
        <taxon>Pseudomonadati</taxon>
        <taxon>Pseudomonadota</taxon>
        <taxon>Betaproteobacteria</taxon>
        <taxon>Neisseriales</taxon>
        <taxon>Chromobacteriaceae</taxon>
        <taxon>Paludibacterium</taxon>
    </lineage>
</organism>
<evidence type="ECO:0000313" key="8">
    <source>
        <dbReference type="EMBL" id="TDR82855.1"/>
    </source>
</evidence>
<accession>A0A4R7BFM0</accession>
<keyword evidence="4" id="KW-0410">Iron transport</keyword>
<name>A0A4R7BFM0_9NEIS</name>
<dbReference type="Proteomes" id="UP000295611">
    <property type="component" value="Unassembled WGS sequence"/>
</dbReference>
<evidence type="ECO:0000313" key="9">
    <source>
        <dbReference type="Proteomes" id="UP000295611"/>
    </source>
</evidence>
<sequence>MKRLLCLLCLVLPWLAAHAAPTRVVALSWDGAEQLLALGITPLAVAERADYRRWVARPPLPPGVLDAGSRAEPNLERLAELKPDLILTDAALAGLRPRLERIAPTRVLLAFSSQHDNAATARALYLQLAREFGREADAHRRLQALDQRLAQLRRQLRQRYPQGAPAVCVIRVGSPTVVWLYGNNSMPQAALAALGLQPGCPVETGAWGVAQRRVVDLAQLGDTHVLAIAPLDPGGPLWQSPLWRAMPFVRAGRFATMRSTWTYGGVFSLQYLAEAIADGLAHFDNAPKVHLHID</sequence>
<reference evidence="8 9" key="1">
    <citation type="submission" date="2019-03" db="EMBL/GenBank/DDBJ databases">
        <title>Genomic Encyclopedia of Type Strains, Phase III (KMG-III): the genomes of soil and plant-associated and newly described type strains.</title>
        <authorList>
            <person name="Whitman W."/>
        </authorList>
    </citation>
    <scope>NUCLEOTIDE SEQUENCE [LARGE SCALE GENOMIC DNA]</scope>
    <source>
        <strain evidence="8 9">CECT 8976</strain>
    </source>
</reference>
<feature type="domain" description="Fe/B12 periplasmic-binding" evidence="7">
    <location>
        <begin position="23"/>
        <end position="284"/>
    </location>
</feature>
<keyword evidence="4" id="KW-0408">Iron</keyword>
<feature type="chain" id="PRO_5020531746" evidence="6">
    <location>
        <begin position="20"/>
        <end position="294"/>
    </location>
</feature>
<keyword evidence="9" id="KW-1185">Reference proteome</keyword>
<dbReference type="RefSeq" id="WP_133678177.1">
    <property type="nucleotide sequence ID" value="NZ_SNZP01000001.1"/>
</dbReference>
<evidence type="ECO:0000256" key="2">
    <source>
        <dbReference type="ARBA" id="ARBA00008814"/>
    </source>
</evidence>
<comment type="caution">
    <text evidence="8">The sequence shown here is derived from an EMBL/GenBank/DDBJ whole genome shotgun (WGS) entry which is preliminary data.</text>
</comment>
<keyword evidence="4" id="KW-0406">Ion transport</keyword>
<evidence type="ECO:0000256" key="6">
    <source>
        <dbReference type="SAM" id="SignalP"/>
    </source>
</evidence>
<protein>
    <submittedName>
        <fullName evidence="8">Iron complex transport system substrate-binding protein</fullName>
    </submittedName>
</protein>
<dbReference type="OrthoDB" id="63946at2"/>
<gene>
    <name evidence="8" type="ORF">DFP86_101245</name>
</gene>
<evidence type="ECO:0000256" key="3">
    <source>
        <dbReference type="ARBA" id="ARBA00022448"/>
    </source>
</evidence>
<feature type="signal peptide" evidence="6">
    <location>
        <begin position="1"/>
        <end position="19"/>
    </location>
</feature>
<comment type="similarity">
    <text evidence="2">Belongs to the bacterial solute-binding protein 8 family.</text>
</comment>
<keyword evidence="5 6" id="KW-0732">Signal</keyword>
<dbReference type="AlphaFoldDB" id="A0A4R7BFM0"/>
<keyword evidence="3" id="KW-0813">Transport</keyword>
<dbReference type="PANTHER" id="PTHR30532:SF1">
    <property type="entry name" value="IRON(3+)-HYDROXAMATE-BINDING PROTEIN FHUD"/>
    <property type="match status" value="1"/>
</dbReference>
<dbReference type="GO" id="GO:1901678">
    <property type="term" value="P:iron coordination entity transport"/>
    <property type="evidence" value="ECO:0007669"/>
    <property type="project" value="UniProtKB-ARBA"/>
</dbReference>
<dbReference type="Gene3D" id="3.40.50.1980">
    <property type="entry name" value="Nitrogenase molybdenum iron protein domain"/>
    <property type="match status" value="2"/>
</dbReference>
<evidence type="ECO:0000256" key="1">
    <source>
        <dbReference type="ARBA" id="ARBA00004196"/>
    </source>
</evidence>
<evidence type="ECO:0000259" key="7">
    <source>
        <dbReference type="PROSITE" id="PS50983"/>
    </source>
</evidence>
<dbReference type="EMBL" id="SNZP01000001">
    <property type="protein sequence ID" value="TDR82855.1"/>
    <property type="molecule type" value="Genomic_DNA"/>
</dbReference>
<evidence type="ECO:0000256" key="5">
    <source>
        <dbReference type="ARBA" id="ARBA00022729"/>
    </source>
</evidence>
<dbReference type="SUPFAM" id="SSF53807">
    <property type="entry name" value="Helical backbone' metal receptor"/>
    <property type="match status" value="1"/>
</dbReference>
<evidence type="ECO:0000256" key="4">
    <source>
        <dbReference type="ARBA" id="ARBA00022496"/>
    </source>
</evidence>